<keyword evidence="2" id="KW-0802">TPR repeat</keyword>
<accession>A0A9N9TMB1</accession>
<evidence type="ECO:0000259" key="4">
    <source>
        <dbReference type="Pfam" id="PF18972"/>
    </source>
</evidence>
<dbReference type="PANTHER" id="PTHR46035">
    <property type="entry name" value="TETRATRICOPEPTIDE REPEAT PROTEIN 4"/>
    <property type="match status" value="1"/>
</dbReference>
<proteinExistence type="inferred from homology"/>
<sequence>MDAKTNEKKNWTEEERLELAAKLDKELDEFIDKLPRRKYEDGWPEDRWEEEMAKHPFFMKEPPKPGDELHPLYEGLQNLKYDPDENEPEELANNYKADGNYNFKYKNYRLAILSYTEGIKVKCKNTEINATLLNNRAAAHFFLKNFRSSLLDCQSALKLKPDYDKALNRAALCCYEMKNFQKAVEYCDIILDKAQDNKVILDLRKKCINEEKAKRRNERKKELEAKKREKEEETLINEIIKRGCRVEGNLSLDKLEPNFPQLVHNRVHLDENNNLVWPVVFVYPEYKIMDYIQEFNEKQSFSELLGVVFETTPDWDHEQKYRSNNLVIYFETPKKKIQCVRNDTILEEVLTSKEYIIRGGTPSFIIMVKGSTAEKSFLEQY</sequence>
<dbReference type="InterPro" id="IPR044059">
    <property type="entry name" value="Csn1/TTC4_wheel"/>
</dbReference>
<dbReference type="GO" id="GO:0005829">
    <property type="term" value="C:cytosol"/>
    <property type="evidence" value="ECO:0007669"/>
    <property type="project" value="TreeGrafter"/>
</dbReference>
<reference evidence="5" key="1">
    <citation type="submission" date="2022-01" db="EMBL/GenBank/DDBJ databases">
        <authorList>
            <person name="King R."/>
        </authorList>
    </citation>
    <scope>NUCLEOTIDE SEQUENCE</scope>
</reference>
<dbReference type="GO" id="GO:0051879">
    <property type="term" value="F:Hsp90 protein binding"/>
    <property type="evidence" value="ECO:0007669"/>
    <property type="project" value="InterPro"/>
</dbReference>
<keyword evidence="6" id="KW-1185">Reference proteome</keyword>
<dbReference type="Pfam" id="PF18972">
    <property type="entry name" value="Wheel"/>
    <property type="match status" value="1"/>
</dbReference>
<dbReference type="SMART" id="SM00028">
    <property type="entry name" value="TPR"/>
    <property type="match status" value="2"/>
</dbReference>
<feature type="domain" description="Cns1/TTC4 wheel" evidence="4">
    <location>
        <begin position="270"/>
        <end position="381"/>
    </location>
</feature>
<dbReference type="CDD" id="cd21380">
    <property type="entry name" value="CTWD_Cns1"/>
    <property type="match status" value="1"/>
</dbReference>
<dbReference type="InterPro" id="IPR019734">
    <property type="entry name" value="TPR_rpt"/>
</dbReference>
<evidence type="ECO:0000313" key="6">
    <source>
        <dbReference type="Proteomes" id="UP001153712"/>
    </source>
</evidence>
<evidence type="ECO:0000313" key="5">
    <source>
        <dbReference type="EMBL" id="CAG9861465.1"/>
    </source>
</evidence>
<dbReference type="EMBL" id="OU900097">
    <property type="protein sequence ID" value="CAG9861465.1"/>
    <property type="molecule type" value="Genomic_DNA"/>
</dbReference>
<name>A0A9N9TMB1_PHYSR</name>
<evidence type="ECO:0000256" key="2">
    <source>
        <dbReference type="ARBA" id="ARBA00022803"/>
    </source>
</evidence>
<dbReference type="GO" id="GO:0006457">
    <property type="term" value="P:protein folding"/>
    <property type="evidence" value="ECO:0007669"/>
    <property type="project" value="TreeGrafter"/>
</dbReference>
<dbReference type="GO" id="GO:0030544">
    <property type="term" value="F:Hsp70 protein binding"/>
    <property type="evidence" value="ECO:0007669"/>
    <property type="project" value="TreeGrafter"/>
</dbReference>
<dbReference type="OrthoDB" id="420195at2759"/>
<dbReference type="AlphaFoldDB" id="A0A9N9TMB1"/>
<dbReference type="Proteomes" id="UP001153712">
    <property type="component" value="Chromosome 4"/>
</dbReference>
<keyword evidence="1" id="KW-0677">Repeat</keyword>
<dbReference type="InterPro" id="IPR011990">
    <property type="entry name" value="TPR-like_helical_dom_sf"/>
</dbReference>
<organism evidence="5 6">
    <name type="scientific">Phyllotreta striolata</name>
    <name type="common">Striped flea beetle</name>
    <name type="synonym">Crioceris striolata</name>
    <dbReference type="NCBI Taxonomy" id="444603"/>
    <lineage>
        <taxon>Eukaryota</taxon>
        <taxon>Metazoa</taxon>
        <taxon>Ecdysozoa</taxon>
        <taxon>Arthropoda</taxon>
        <taxon>Hexapoda</taxon>
        <taxon>Insecta</taxon>
        <taxon>Pterygota</taxon>
        <taxon>Neoptera</taxon>
        <taxon>Endopterygota</taxon>
        <taxon>Coleoptera</taxon>
        <taxon>Polyphaga</taxon>
        <taxon>Cucujiformia</taxon>
        <taxon>Chrysomeloidea</taxon>
        <taxon>Chrysomelidae</taxon>
        <taxon>Galerucinae</taxon>
        <taxon>Alticini</taxon>
        <taxon>Phyllotreta</taxon>
    </lineage>
</organism>
<dbReference type="PANTHER" id="PTHR46035:SF1">
    <property type="entry name" value="TETRATRICOPEPTIDE REPEAT PROTEIN 4"/>
    <property type="match status" value="1"/>
</dbReference>
<dbReference type="SUPFAM" id="SSF48452">
    <property type="entry name" value="TPR-like"/>
    <property type="match status" value="1"/>
</dbReference>
<gene>
    <name evidence="5" type="ORF">PHYEVI_LOCUS7804</name>
</gene>
<comment type="similarity">
    <text evidence="3">Belongs to the TTC4 family.</text>
</comment>
<dbReference type="Gene3D" id="1.25.40.10">
    <property type="entry name" value="Tetratricopeptide repeat domain"/>
    <property type="match status" value="1"/>
</dbReference>
<evidence type="ECO:0000256" key="1">
    <source>
        <dbReference type="ARBA" id="ARBA00022737"/>
    </source>
</evidence>
<evidence type="ECO:0000256" key="3">
    <source>
        <dbReference type="ARBA" id="ARBA00023602"/>
    </source>
</evidence>
<dbReference type="GO" id="GO:0005634">
    <property type="term" value="C:nucleus"/>
    <property type="evidence" value="ECO:0007669"/>
    <property type="project" value="TreeGrafter"/>
</dbReference>
<protein>
    <recommendedName>
        <fullName evidence="4">Cns1/TTC4 wheel domain-containing protein</fullName>
    </recommendedName>
</protein>